<dbReference type="SUPFAM" id="SSF51735">
    <property type="entry name" value="NAD(P)-binding Rossmann-fold domains"/>
    <property type="match status" value="1"/>
</dbReference>
<sequence>MRLILTGATGAAGLNIYRAALNDPAVERVTLLLRRDIPSWAVLPSNAPEKTNTIIQSDFSTYSSETVQKLAQHDAIIWAQGTSSNGVNEADYTRITYDYPMAMLKALLDGDVGAGRSADKPFRFIYVSGESADETEKGRQMWARVKGRAENHITKACEDTPGMQAFIMRPGGFRPSQLYPADGEHQHQHGWTGTFVRVAWPALRLTMPNMLISPEQIGVSSLALAKGLYPEQRLFRNAQLLEIAKKLGANSKA</sequence>
<keyword evidence="2" id="KW-1185">Reference proteome</keyword>
<proteinExistence type="predicted"/>
<dbReference type="PANTHER" id="PTHR14097">
    <property type="entry name" value="OXIDOREDUCTASE HTATIP2"/>
    <property type="match status" value="1"/>
</dbReference>
<reference evidence="1 2" key="1">
    <citation type="submission" date="2018-11" db="EMBL/GenBank/DDBJ databases">
        <title>Genome assembly of Steccherinum ochraceum LE-BIN_3174, the white-rot fungus of the Steccherinaceae family (The Residual Polyporoid clade, Polyporales, Basidiomycota).</title>
        <authorList>
            <person name="Fedorova T.V."/>
            <person name="Glazunova O.A."/>
            <person name="Landesman E.O."/>
            <person name="Moiseenko K.V."/>
            <person name="Psurtseva N.V."/>
            <person name="Savinova O.S."/>
            <person name="Shakhova N.V."/>
            <person name="Tyazhelova T.V."/>
            <person name="Vasina D.V."/>
        </authorList>
    </citation>
    <scope>NUCLEOTIDE SEQUENCE [LARGE SCALE GENOMIC DNA]</scope>
    <source>
        <strain evidence="1 2">LE-BIN_3174</strain>
    </source>
</reference>
<protein>
    <recommendedName>
        <fullName evidence="3">NAD(P)-binding domain-containing protein</fullName>
    </recommendedName>
</protein>
<dbReference type="EMBL" id="RWJN01000496">
    <property type="protein sequence ID" value="TCD61179.1"/>
    <property type="molecule type" value="Genomic_DNA"/>
</dbReference>
<evidence type="ECO:0000313" key="2">
    <source>
        <dbReference type="Proteomes" id="UP000292702"/>
    </source>
</evidence>
<dbReference type="PANTHER" id="PTHR14097:SF8">
    <property type="entry name" value="NAD(P)-BINDING DOMAIN-CONTAINING PROTEIN"/>
    <property type="match status" value="1"/>
</dbReference>
<dbReference type="STRING" id="92696.A0A4R0RAG8"/>
<dbReference type="OrthoDB" id="9975943at2759"/>
<comment type="caution">
    <text evidence="1">The sequence shown here is derived from an EMBL/GenBank/DDBJ whole genome shotgun (WGS) entry which is preliminary data.</text>
</comment>
<gene>
    <name evidence="1" type="ORF">EIP91_008823</name>
</gene>
<accession>A0A4R0RAG8</accession>
<dbReference type="Proteomes" id="UP000292702">
    <property type="component" value="Unassembled WGS sequence"/>
</dbReference>
<evidence type="ECO:0008006" key="3">
    <source>
        <dbReference type="Google" id="ProtNLM"/>
    </source>
</evidence>
<dbReference type="AlphaFoldDB" id="A0A4R0RAG8"/>
<name>A0A4R0RAG8_9APHY</name>
<organism evidence="1 2">
    <name type="scientific">Steccherinum ochraceum</name>
    <dbReference type="NCBI Taxonomy" id="92696"/>
    <lineage>
        <taxon>Eukaryota</taxon>
        <taxon>Fungi</taxon>
        <taxon>Dikarya</taxon>
        <taxon>Basidiomycota</taxon>
        <taxon>Agaricomycotina</taxon>
        <taxon>Agaricomycetes</taxon>
        <taxon>Polyporales</taxon>
        <taxon>Steccherinaceae</taxon>
        <taxon>Steccherinum</taxon>
    </lineage>
</organism>
<dbReference type="Gene3D" id="3.40.50.720">
    <property type="entry name" value="NAD(P)-binding Rossmann-like Domain"/>
    <property type="match status" value="1"/>
</dbReference>
<dbReference type="InterPro" id="IPR036291">
    <property type="entry name" value="NAD(P)-bd_dom_sf"/>
</dbReference>
<evidence type="ECO:0000313" key="1">
    <source>
        <dbReference type="EMBL" id="TCD61179.1"/>
    </source>
</evidence>